<evidence type="ECO:0000313" key="4">
    <source>
        <dbReference type="EMBL" id="MBB6547413.1"/>
    </source>
</evidence>
<dbReference type="PROSITE" id="PS50977">
    <property type="entry name" value="HTH_TETR_2"/>
    <property type="match status" value="1"/>
</dbReference>
<dbReference type="Gene3D" id="1.10.357.10">
    <property type="entry name" value="Tetracycline Repressor, domain 2"/>
    <property type="match status" value="1"/>
</dbReference>
<dbReference type="InterPro" id="IPR039532">
    <property type="entry name" value="TetR_C_Firmicutes"/>
</dbReference>
<accession>A0A7X0NPU6</accession>
<comment type="caution">
    <text evidence="4">The sequence shown here is derived from an EMBL/GenBank/DDBJ whole genome shotgun (WGS) entry which is preliminary data.</text>
</comment>
<sequence>MATSRASSTPASGDRRVRRTQAALARALLRLVEEQDLSRITVADVAELAGVSRSTFYDHYRDVHELAEAACTAMIDNLIEALPGDFDVADPAEEATQSLEAFFASLAEHAGLYRALLGPQGSARVADHIRHRSTVAIQERLREAVEGAGVPERARAVLELPLDVPAAFTAGALIGVAAEWLRGGCPRSPAEMAALTWPLFHSLYRIEATPPS</sequence>
<dbReference type="Pfam" id="PF14278">
    <property type="entry name" value="TetR_C_8"/>
    <property type="match status" value="1"/>
</dbReference>
<dbReference type="PANTHER" id="PTHR43479:SF7">
    <property type="entry name" value="TETR-FAMILY TRANSCRIPTIONAL REGULATOR"/>
    <property type="match status" value="1"/>
</dbReference>
<feature type="domain" description="HTH tetR-type" evidence="3">
    <location>
        <begin position="18"/>
        <end position="78"/>
    </location>
</feature>
<gene>
    <name evidence="4" type="ORF">HD593_002208</name>
</gene>
<evidence type="ECO:0000313" key="5">
    <source>
        <dbReference type="Proteomes" id="UP000565579"/>
    </source>
</evidence>
<keyword evidence="1 2" id="KW-0238">DNA-binding</keyword>
<dbReference type="RefSeq" id="WP_185102057.1">
    <property type="nucleotide sequence ID" value="NZ_JACHMI010000001.1"/>
</dbReference>
<evidence type="ECO:0000259" key="3">
    <source>
        <dbReference type="PROSITE" id="PS50977"/>
    </source>
</evidence>
<dbReference type="Proteomes" id="UP000565579">
    <property type="component" value="Unassembled WGS sequence"/>
</dbReference>
<dbReference type="InterPro" id="IPR009057">
    <property type="entry name" value="Homeodomain-like_sf"/>
</dbReference>
<dbReference type="SUPFAM" id="SSF46689">
    <property type="entry name" value="Homeodomain-like"/>
    <property type="match status" value="1"/>
</dbReference>
<reference evidence="4 5" key="1">
    <citation type="submission" date="2020-08" db="EMBL/GenBank/DDBJ databases">
        <title>Sequencing the genomes of 1000 actinobacteria strains.</title>
        <authorList>
            <person name="Klenk H.-P."/>
        </authorList>
    </citation>
    <scope>NUCLEOTIDE SEQUENCE [LARGE SCALE GENOMIC DNA]</scope>
    <source>
        <strain evidence="4 5">DSM 43768</strain>
    </source>
</reference>
<evidence type="ECO:0000256" key="2">
    <source>
        <dbReference type="PROSITE-ProRule" id="PRU00335"/>
    </source>
</evidence>
<keyword evidence="5" id="KW-1185">Reference proteome</keyword>
<name>A0A7X0NPU6_9ACTN</name>
<protein>
    <submittedName>
        <fullName evidence="4">AcrR family transcriptional regulator</fullName>
    </submittedName>
</protein>
<proteinExistence type="predicted"/>
<dbReference type="InterPro" id="IPR001647">
    <property type="entry name" value="HTH_TetR"/>
</dbReference>
<dbReference type="Pfam" id="PF00440">
    <property type="entry name" value="TetR_N"/>
    <property type="match status" value="1"/>
</dbReference>
<feature type="DNA-binding region" description="H-T-H motif" evidence="2">
    <location>
        <begin position="41"/>
        <end position="60"/>
    </location>
</feature>
<dbReference type="GO" id="GO:0003677">
    <property type="term" value="F:DNA binding"/>
    <property type="evidence" value="ECO:0007669"/>
    <property type="project" value="UniProtKB-UniRule"/>
</dbReference>
<dbReference type="InterPro" id="IPR050624">
    <property type="entry name" value="HTH-type_Tx_Regulator"/>
</dbReference>
<dbReference type="EMBL" id="JACHMI010000001">
    <property type="protein sequence ID" value="MBB6547413.1"/>
    <property type="molecule type" value="Genomic_DNA"/>
</dbReference>
<dbReference type="AlphaFoldDB" id="A0A7X0NPU6"/>
<dbReference type="PANTHER" id="PTHR43479">
    <property type="entry name" value="ACREF/ENVCD OPERON REPRESSOR-RELATED"/>
    <property type="match status" value="1"/>
</dbReference>
<organism evidence="4 5">
    <name type="scientific">Nonomuraea rubra</name>
    <dbReference type="NCBI Taxonomy" id="46180"/>
    <lineage>
        <taxon>Bacteria</taxon>
        <taxon>Bacillati</taxon>
        <taxon>Actinomycetota</taxon>
        <taxon>Actinomycetes</taxon>
        <taxon>Streptosporangiales</taxon>
        <taxon>Streptosporangiaceae</taxon>
        <taxon>Nonomuraea</taxon>
    </lineage>
</organism>
<evidence type="ECO:0000256" key="1">
    <source>
        <dbReference type="ARBA" id="ARBA00023125"/>
    </source>
</evidence>